<dbReference type="OrthoDB" id="9814604at2"/>
<dbReference type="PANTHER" id="PTHR34203:SF15">
    <property type="entry name" value="SLL1173 PROTEIN"/>
    <property type="match status" value="1"/>
</dbReference>
<feature type="domain" description="Methyltransferase FkbM" evidence="1">
    <location>
        <begin position="135"/>
        <end position="291"/>
    </location>
</feature>
<evidence type="ECO:0000313" key="3">
    <source>
        <dbReference type="Proteomes" id="UP000255207"/>
    </source>
</evidence>
<keyword evidence="2" id="KW-0489">Methyltransferase</keyword>
<sequence>MVRGPTETPGQQCPGFFVQAPGERFTAGAERRRNVKRSVRDCGYHSSGFNAGTAAMLRITETRLTYAIRRANDLLIKKIVPASRRHLPPHPRIAVIPTDYLGISIIGNGIYERREIAFLRELFRARGLQSSVFLDIGGNIGNHSISLADSFAEVVAFEPNPPIASLFKTNLLLSQTGNVRLHEVGLGRADAELKFSLLEAGNDGSGSFASGRGDIVLPVRHGDRYLAQSEPEIAASTKPIGFVKCDVEGFEADVFAGLRETLAHHRPILAFESNHRPAGEKAWAELRAAGYDTLSCLRETGDDGSRLVQEAKRLILGYSCWLESVPEVPERRCNLVASFGPLT</sequence>
<gene>
    <name evidence="2" type="ORF">DWE98_28730</name>
</gene>
<protein>
    <submittedName>
        <fullName evidence="2">FkbM family methyltransferase</fullName>
    </submittedName>
</protein>
<dbReference type="Pfam" id="PF05050">
    <property type="entry name" value="Methyltransf_21"/>
    <property type="match status" value="1"/>
</dbReference>
<evidence type="ECO:0000259" key="1">
    <source>
        <dbReference type="Pfam" id="PF05050"/>
    </source>
</evidence>
<dbReference type="PANTHER" id="PTHR34203">
    <property type="entry name" value="METHYLTRANSFERASE, FKBM FAMILY PROTEIN"/>
    <property type="match status" value="1"/>
</dbReference>
<dbReference type="SUPFAM" id="SSF53335">
    <property type="entry name" value="S-adenosyl-L-methionine-dependent methyltransferases"/>
    <property type="match status" value="1"/>
</dbReference>
<dbReference type="GO" id="GO:0008168">
    <property type="term" value="F:methyltransferase activity"/>
    <property type="evidence" value="ECO:0007669"/>
    <property type="project" value="UniProtKB-KW"/>
</dbReference>
<dbReference type="NCBIfam" id="TIGR01444">
    <property type="entry name" value="fkbM_fam"/>
    <property type="match status" value="1"/>
</dbReference>
<dbReference type="Gene3D" id="3.40.50.150">
    <property type="entry name" value="Vaccinia Virus protein VP39"/>
    <property type="match status" value="1"/>
</dbReference>
<dbReference type="Proteomes" id="UP000255207">
    <property type="component" value="Unassembled WGS sequence"/>
</dbReference>
<keyword evidence="3" id="KW-1185">Reference proteome</keyword>
<comment type="caution">
    <text evidence="2">The sequence shown here is derived from an EMBL/GenBank/DDBJ whole genome shotgun (WGS) entry which is preliminary data.</text>
</comment>
<proteinExistence type="predicted"/>
<organism evidence="2 3">
    <name type="scientific">Bosea caraganae</name>
    <dbReference type="NCBI Taxonomy" id="2763117"/>
    <lineage>
        <taxon>Bacteria</taxon>
        <taxon>Pseudomonadati</taxon>
        <taxon>Pseudomonadota</taxon>
        <taxon>Alphaproteobacteria</taxon>
        <taxon>Hyphomicrobiales</taxon>
        <taxon>Boseaceae</taxon>
        <taxon>Bosea</taxon>
    </lineage>
</organism>
<dbReference type="AlphaFoldDB" id="A0A370KXH2"/>
<dbReference type="InterPro" id="IPR052514">
    <property type="entry name" value="SAM-dependent_MTase"/>
</dbReference>
<keyword evidence="2" id="KW-0808">Transferase</keyword>
<dbReference type="InterPro" id="IPR029063">
    <property type="entry name" value="SAM-dependent_MTases_sf"/>
</dbReference>
<reference evidence="3" key="1">
    <citation type="submission" date="2018-07" db="EMBL/GenBank/DDBJ databases">
        <authorList>
            <person name="Safronova V.I."/>
            <person name="Chirak E.R."/>
            <person name="Sazanova A.L."/>
        </authorList>
    </citation>
    <scope>NUCLEOTIDE SEQUENCE [LARGE SCALE GENOMIC DNA]</scope>
    <source>
        <strain evidence="3">RCAM04685</strain>
    </source>
</reference>
<name>A0A370KXH2_9HYPH</name>
<evidence type="ECO:0000313" key="2">
    <source>
        <dbReference type="EMBL" id="RDJ19646.1"/>
    </source>
</evidence>
<dbReference type="EMBL" id="QQTP01000034">
    <property type="protein sequence ID" value="RDJ19646.1"/>
    <property type="molecule type" value="Genomic_DNA"/>
</dbReference>
<dbReference type="InterPro" id="IPR006342">
    <property type="entry name" value="FkbM_mtfrase"/>
</dbReference>
<accession>A0A370KXH2</accession>
<dbReference type="GO" id="GO:0032259">
    <property type="term" value="P:methylation"/>
    <property type="evidence" value="ECO:0007669"/>
    <property type="project" value="UniProtKB-KW"/>
</dbReference>